<sequence length="239" mass="28787">MIKITFIQHSSFAVEFENVVLLFDYYDGRFPEFLNKKIYSFTSHKHGDHFSLKLFDLEEKYSDIVYIFSSDVKVNERYLERKGIDTSIKNKIITAKKDDEFKVDDLEIKTLKSTDEGVAYLINYKGKVIYHGGDLNWWHWEEESEEDKLQMKIDYTTEIDKLKNQKIDIAFVPVDGRLGKKYYYGIDYFMRNTKTKAVFPMHLWEDYDLIYRLKKLDQTKDYRDRIIEIYDKGQIFELE</sequence>
<dbReference type="SUPFAM" id="SSF56281">
    <property type="entry name" value="Metallo-hydrolase/oxidoreductase"/>
    <property type="match status" value="1"/>
</dbReference>
<dbReference type="PANTHER" id="PTHR42967">
    <property type="entry name" value="METAL DEPENDENT HYDROLASE"/>
    <property type="match status" value="1"/>
</dbReference>
<accession>A0A371ATR4</accession>
<dbReference type="InterPro" id="IPR036866">
    <property type="entry name" value="RibonucZ/Hydroxyglut_hydro"/>
</dbReference>
<evidence type="ECO:0000313" key="2">
    <source>
        <dbReference type="Proteomes" id="UP000255036"/>
    </source>
</evidence>
<dbReference type="RefSeq" id="WP_115482294.1">
    <property type="nucleotide sequence ID" value="NZ_QRCT01000034.1"/>
</dbReference>
<evidence type="ECO:0000313" key="1">
    <source>
        <dbReference type="EMBL" id="RDU22951.1"/>
    </source>
</evidence>
<dbReference type="Pfam" id="PF13483">
    <property type="entry name" value="Lactamase_B_3"/>
    <property type="match status" value="1"/>
</dbReference>
<name>A0A371ATR4_9FIRM</name>
<keyword evidence="1" id="KW-0378">Hydrolase</keyword>
<reference evidence="1 2" key="1">
    <citation type="submission" date="2018-07" db="EMBL/GenBank/DDBJ databases">
        <title>Anaerosacharophilus polymeroproducens gen. nov. sp. nov., an anaerobic bacterium isolated from salt field.</title>
        <authorList>
            <person name="Kim W."/>
            <person name="Yang S.-H."/>
            <person name="Oh J."/>
            <person name="Lee J.-H."/>
            <person name="Kwon K.K."/>
        </authorList>
    </citation>
    <scope>NUCLEOTIDE SEQUENCE [LARGE SCALE GENOMIC DNA]</scope>
    <source>
        <strain evidence="1 2">MCWD5</strain>
    </source>
</reference>
<dbReference type="Proteomes" id="UP000255036">
    <property type="component" value="Unassembled WGS sequence"/>
</dbReference>
<proteinExistence type="predicted"/>
<dbReference type="OrthoDB" id="36975at2"/>
<dbReference type="PANTHER" id="PTHR42967:SF1">
    <property type="entry name" value="MBL FOLD METALLO-HYDROLASE"/>
    <property type="match status" value="1"/>
</dbReference>
<gene>
    <name evidence="1" type="ORF">DWV06_11290</name>
</gene>
<protein>
    <submittedName>
        <fullName evidence="1">MBL fold metallo-hydrolase</fullName>
    </submittedName>
</protein>
<dbReference type="Gene3D" id="3.60.15.10">
    <property type="entry name" value="Ribonuclease Z/Hydroxyacylglutathione hydrolase-like"/>
    <property type="match status" value="1"/>
</dbReference>
<organism evidence="1 2">
    <name type="scientific">Anaerosacchariphilus polymeriproducens</name>
    <dbReference type="NCBI Taxonomy" id="1812858"/>
    <lineage>
        <taxon>Bacteria</taxon>
        <taxon>Bacillati</taxon>
        <taxon>Bacillota</taxon>
        <taxon>Clostridia</taxon>
        <taxon>Lachnospirales</taxon>
        <taxon>Lachnospiraceae</taxon>
        <taxon>Anaerosacchariphilus</taxon>
    </lineage>
</organism>
<dbReference type="EMBL" id="QRCT01000034">
    <property type="protein sequence ID" value="RDU22951.1"/>
    <property type="molecule type" value="Genomic_DNA"/>
</dbReference>
<comment type="caution">
    <text evidence="1">The sequence shown here is derived from an EMBL/GenBank/DDBJ whole genome shotgun (WGS) entry which is preliminary data.</text>
</comment>
<keyword evidence="2" id="KW-1185">Reference proteome</keyword>
<dbReference type="GO" id="GO:0016787">
    <property type="term" value="F:hydrolase activity"/>
    <property type="evidence" value="ECO:0007669"/>
    <property type="project" value="UniProtKB-KW"/>
</dbReference>
<dbReference type="AlphaFoldDB" id="A0A371ATR4"/>